<protein>
    <recommendedName>
        <fullName evidence="3">BZIP transcription factor</fullName>
    </recommendedName>
</protein>
<gene>
    <name evidence="1" type="ORF">I7X13_16800</name>
</gene>
<evidence type="ECO:0000313" key="2">
    <source>
        <dbReference type="Proteomes" id="UP000625631"/>
    </source>
</evidence>
<accession>A0ABS0QAN6</accession>
<keyword evidence="2" id="KW-1185">Reference proteome</keyword>
<comment type="caution">
    <text evidence="1">The sequence shown here is derived from an EMBL/GenBank/DDBJ whole genome shotgun (WGS) entry which is preliminary data.</text>
</comment>
<proteinExistence type="predicted"/>
<reference evidence="1 2" key="1">
    <citation type="submission" date="2020-12" db="EMBL/GenBank/DDBJ databases">
        <title>Hymenobacter sp.</title>
        <authorList>
            <person name="Kim M.K."/>
        </authorList>
    </citation>
    <scope>NUCLEOTIDE SEQUENCE [LARGE SCALE GENOMIC DNA]</scope>
    <source>
        <strain evidence="1 2">BT442</strain>
    </source>
</reference>
<name>A0ABS0QAN6_9BACT</name>
<organism evidence="1 2">
    <name type="scientific">Hymenobacter negativus</name>
    <dbReference type="NCBI Taxonomy" id="2795026"/>
    <lineage>
        <taxon>Bacteria</taxon>
        <taxon>Pseudomonadati</taxon>
        <taxon>Bacteroidota</taxon>
        <taxon>Cytophagia</taxon>
        <taxon>Cytophagales</taxon>
        <taxon>Hymenobacteraceae</taxon>
        <taxon>Hymenobacter</taxon>
    </lineage>
</organism>
<dbReference type="EMBL" id="JAEDAE010000008">
    <property type="protein sequence ID" value="MBH8559724.1"/>
    <property type="molecule type" value="Genomic_DNA"/>
</dbReference>
<dbReference type="Proteomes" id="UP000625631">
    <property type="component" value="Unassembled WGS sequence"/>
</dbReference>
<sequence length="102" mass="11674">MDNEEAVASLKAENEKLRNQLIERNKDLYEALSALSSMWNQYCPPPWTHMFMSAGEEAEEVLQKWQLMRADETSIYIDGMVIDDDIPEIVLSLLPGRNSADI</sequence>
<evidence type="ECO:0000313" key="1">
    <source>
        <dbReference type="EMBL" id="MBH8559724.1"/>
    </source>
</evidence>
<dbReference type="RefSeq" id="WP_198076357.1">
    <property type="nucleotide sequence ID" value="NZ_JAEDAE010000008.1"/>
</dbReference>
<evidence type="ECO:0008006" key="3">
    <source>
        <dbReference type="Google" id="ProtNLM"/>
    </source>
</evidence>